<dbReference type="AlphaFoldDB" id="K0S4T5"/>
<accession>K0S4T5</accession>
<comment type="caution">
    <text evidence="1">The sequence shown here is derived from an EMBL/GenBank/DDBJ whole genome shotgun (WGS) entry which is preliminary data.</text>
</comment>
<keyword evidence="2" id="KW-1185">Reference proteome</keyword>
<organism evidence="1 2">
    <name type="scientific">Thalassiosira oceanica</name>
    <name type="common">Marine diatom</name>
    <dbReference type="NCBI Taxonomy" id="159749"/>
    <lineage>
        <taxon>Eukaryota</taxon>
        <taxon>Sar</taxon>
        <taxon>Stramenopiles</taxon>
        <taxon>Ochrophyta</taxon>
        <taxon>Bacillariophyta</taxon>
        <taxon>Coscinodiscophyceae</taxon>
        <taxon>Thalassiosirophycidae</taxon>
        <taxon>Thalassiosirales</taxon>
        <taxon>Thalassiosiraceae</taxon>
        <taxon>Thalassiosira</taxon>
    </lineage>
</organism>
<evidence type="ECO:0000313" key="1">
    <source>
        <dbReference type="EMBL" id="EJK55941.1"/>
    </source>
</evidence>
<dbReference type="EMBL" id="AGNL01032834">
    <property type="protein sequence ID" value="EJK55941.1"/>
    <property type="molecule type" value="Genomic_DNA"/>
</dbReference>
<sequence>MAILSRQISALTSSSKLKKTSSLALLLIASSARAFGTGTNLGRGHSIRVDSAATAPRGPARCISPAFGSYGSPTRFRSCNLQSAIANIRGGSSARFSSTLEELDSLDVVKETASRMSAAEKLERIRSRMAEYGVDGTSSNYPVCRCDKSI</sequence>
<dbReference type="Proteomes" id="UP000266841">
    <property type="component" value="Unassembled WGS sequence"/>
</dbReference>
<name>K0S4T5_THAOC</name>
<protein>
    <submittedName>
        <fullName evidence="1">Uncharacterized protein</fullName>
    </submittedName>
</protein>
<evidence type="ECO:0000313" key="2">
    <source>
        <dbReference type="Proteomes" id="UP000266841"/>
    </source>
</evidence>
<reference evidence="1 2" key="1">
    <citation type="journal article" date="2012" name="Genome Biol.">
        <title>Genome and low-iron response of an oceanic diatom adapted to chronic iron limitation.</title>
        <authorList>
            <person name="Lommer M."/>
            <person name="Specht M."/>
            <person name="Roy A.S."/>
            <person name="Kraemer L."/>
            <person name="Andreson R."/>
            <person name="Gutowska M.A."/>
            <person name="Wolf J."/>
            <person name="Bergner S.V."/>
            <person name="Schilhabel M.B."/>
            <person name="Klostermeier U.C."/>
            <person name="Beiko R.G."/>
            <person name="Rosenstiel P."/>
            <person name="Hippler M."/>
            <person name="Laroche J."/>
        </authorList>
    </citation>
    <scope>NUCLEOTIDE SEQUENCE [LARGE SCALE GENOMIC DNA]</scope>
    <source>
        <strain evidence="1 2">CCMP1005</strain>
    </source>
</reference>
<proteinExistence type="predicted"/>
<gene>
    <name evidence="1" type="ORF">THAOC_24262</name>
</gene>